<dbReference type="PROSITE" id="PS51257">
    <property type="entry name" value="PROKAR_LIPOPROTEIN"/>
    <property type="match status" value="1"/>
</dbReference>
<keyword evidence="3" id="KW-1185">Reference proteome</keyword>
<evidence type="ECO:0000256" key="1">
    <source>
        <dbReference type="SAM" id="SignalP"/>
    </source>
</evidence>
<accession>A0ABT0PPA9</accession>
<dbReference type="RefSeq" id="WP_249656385.1">
    <property type="nucleotide sequence ID" value="NZ_JAMFMA010000001.1"/>
</dbReference>
<dbReference type="Pfam" id="PF14054">
    <property type="entry name" value="DUF4249"/>
    <property type="match status" value="1"/>
</dbReference>
<protein>
    <submittedName>
        <fullName evidence="2">DUF4249 domain-containing protein</fullName>
    </submittedName>
</protein>
<evidence type="ECO:0000313" key="2">
    <source>
        <dbReference type="EMBL" id="MCL6273204.1"/>
    </source>
</evidence>
<dbReference type="Proteomes" id="UP001203607">
    <property type="component" value="Unassembled WGS sequence"/>
</dbReference>
<organism evidence="2 3">
    <name type="scientific">Flagellimonas spongiicola</name>
    <dbReference type="NCBI Taxonomy" id="2942208"/>
    <lineage>
        <taxon>Bacteria</taxon>
        <taxon>Pseudomonadati</taxon>
        <taxon>Bacteroidota</taxon>
        <taxon>Flavobacteriia</taxon>
        <taxon>Flavobacteriales</taxon>
        <taxon>Flavobacteriaceae</taxon>
        <taxon>Flagellimonas</taxon>
    </lineage>
</organism>
<dbReference type="InterPro" id="IPR025345">
    <property type="entry name" value="DUF4249"/>
</dbReference>
<comment type="caution">
    <text evidence="2">The sequence shown here is derived from an EMBL/GenBank/DDBJ whole genome shotgun (WGS) entry which is preliminary data.</text>
</comment>
<proteinExistence type="predicted"/>
<name>A0ABT0PPA9_9FLAO</name>
<dbReference type="EMBL" id="JAMFMA010000001">
    <property type="protein sequence ID" value="MCL6273204.1"/>
    <property type="molecule type" value="Genomic_DNA"/>
</dbReference>
<keyword evidence="1" id="KW-0732">Signal</keyword>
<reference evidence="2 3" key="1">
    <citation type="submission" date="2022-05" db="EMBL/GenBank/DDBJ databases">
        <authorList>
            <person name="Park J.-S."/>
        </authorList>
    </citation>
    <scope>NUCLEOTIDE SEQUENCE [LARGE SCALE GENOMIC DNA]</scope>
    <source>
        <strain evidence="2 3">2012CJ35-5</strain>
    </source>
</reference>
<evidence type="ECO:0000313" key="3">
    <source>
        <dbReference type="Proteomes" id="UP001203607"/>
    </source>
</evidence>
<feature type="chain" id="PRO_5046270069" evidence="1">
    <location>
        <begin position="24"/>
        <end position="401"/>
    </location>
</feature>
<feature type="signal peptide" evidence="1">
    <location>
        <begin position="1"/>
        <end position="23"/>
    </location>
</feature>
<gene>
    <name evidence="2" type="ORF">M3P19_04245</name>
</gene>
<sequence>MSKKRFIAYYKLAPLFMAMLFYACIEPFQATFVDFESALVIEATITNELKTQQVVLTRSYEFDAEGPPGEQGARVMVVGGGNTYNFIEEANGVYLSDQEFAAQDGVEYKLQVVTSDGNSYGSDNMQLTATTSFDELSAERITTDLGEDGMAILVDSFDPTGNSVYYRYEFEETYRIIAPTWSPVSLIGDPENIFSCNVFKVPNETDERVCYATALSNTIILNSTNELDEDRVSNFMVRFISRNNYIISHRYSILVRQYVMSNESYTFFETLNELSGSESLFSENQPGFLQGNVFSEDNEEERVLGYFDVATVSEKRIFFNFDDFFPGEDLPPYVDPCNTSAPVLFNPGGCVLRPIIESGTGIYVSDNEPPGPNEGPYFITARVCGDCKVLGPPEIPEFWTE</sequence>